<dbReference type="PANTHER" id="PTHR23079">
    <property type="entry name" value="RNA-DEPENDENT RNA POLYMERASE"/>
    <property type="match status" value="1"/>
</dbReference>
<feature type="domain" description="RDRP core" evidence="2">
    <location>
        <begin position="1"/>
        <end position="129"/>
    </location>
</feature>
<accession>A0A9N9IQG1</accession>
<feature type="non-terminal residue" evidence="3">
    <location>
        <position position="132"/>
    </location>
</feature>
<keyword evidence="1" id="KW-0808">Transferase</keyword>
<dbReference type="PANTHER" id="PTHR23079:SF55">
    <property type="entry name" value="RNA-DIRECTED RNA POLYMERASE"/>
    <property type="match status" value="1"/>
</dbReference>
<dbReference type="Proteomes" id="UP000789375">
    <property type="component" value="Unassembled WGS sequence"/>
</dbReference>
<dbReference type="Pfam" id="PF05183">
    <property type="entry name" value="RdRP"/>
    <property type="match status" value="1"/>
</dbReference>
<dbReference type="GO" id="GO:0003723">
    <property type="term" value="F:RNA binding"/>
    <property type="evidence" value="ECO:0007669"/>
    <property type="project" value="UniProtKB-KW"/>
</dbReference>
<evidence type="ECO:0000256" key="1">
    <source>
        <dbReference type="RuleBase" id="RU363098"/>
    </source>
</evidence>
<organism evidence="3 4">
    <name type="scientific">Funneliformis mosseae</name>
    <name type="common">Endomycorrhizal fungus</name>
    <name type="synonym">Glomus mosseae</name>
    <dbReference type="NCBI Taxonomy" id="27381"/>
    <lineage>
        <taxon>Eukaryota</taxon>
        <taxon>Fungi</taxon>
        <taxon>Fungi incertae sedis</taxon>
        <taxon>Mucoromycota</taxon>
        <taxon>Glomeromycotina</taxon>
        <taxon>Glomeromycetes</taxon>
        <taxon>Glomerales</taxon>
        <taxon>Glomeraceae</taxon>
        <taxon>Funneliformis</taxon>
    </lineage>
</organism>
<evidence type="ECO:0000313" key="4">
    <source>
        <dbReference type="Proteomes" id="UP000789375"/>
    </source>
</evidence>
<comment type="caution">
    <text evidence="3">The sequence shown here is derived from an EMBL/GenBank/DDBJ whole genome shotgun (WGS) entry which is preliminary data.</text>
</comment>
<dbReference type="EC" id="2.7.7.48" evidence="1"/>
<reference evidence="3" key="1">
    <citation type="submission" date="2021-06" db="EMBL/GenBank/DDBJ databases">
        <authorList>
            <person name="Kallberg Y."/>
            <person name="Tangrot J."/>
            <person name="Rosling A."/>
        </authorList>
    </citation>
    <scope>NUCLEOTIDE SEQUENCE</scope>
    <source>
        <strain evidence="3">87-6 pot B 2015</strain>
    </source>
</reference>
<dbReference type="InterPro" id="IPR007855">
    <property type="entry name" value="RDRP"/>
</dbReference>
<proteinExistence type="inferred from homology"/>
<keyword evidence="4" id="KW-1185">Reference proteome</keyword>
<sequence>SGGDLDGDTFFVCFDKRILITENEEPMEFDSQGRRELNRDVEISDICEFYKDYMLNNRLGQIANLHSAFADFTSEGVKSNECIKLSKMHSNAVDFNKSGYPVLDILPTLKEFPDFMENRFKDSYRSEKVKNS</sequence>
<dbReference type="EMBL" id="CAJVPP010023335">
    <property type="protein sequence ID" value="CAG8747083.1"/>
    <property type="molecule type" value="Genomic_DNA"/>
</dbReference>
<name>A0A9N9IQG1_FUNMO</name>
<dbReference type="GO" id="GO:0031380">
    <property type="term" value="C:nuclear RNA-directed RNA polymerase complex"/>
    <property type="evidence" value="ECO:0007669"/>
    <property type="project" value="TreeGrafter"/>
</dbReference>
<protein>
    <recommendedName>
        <fullName evidence="1">RNA-dependent RNA polymerase</fullName>
        <ecNumber evidence="1">2.7.7.48</ecNumber>
    </recommendedName>
</protein>
<dbReference type="GO" id="GO:0030422">
    <property type="term" value="P:siRNA processing"/>
    <property type="evidence" value="ECO:0007669"/>
    <property type="project" value="TreeGrafter"/>
</dbReference>
<comment type="catalytic activity">
    <reaction evidence="1">
        <text>RNA(n) + a ribonucleoside 5'-triphosphate = RNA(n+1) + diphosphate</text>
        <dbReference type="Rhea" id="RHEA:21248"/>
        <dbReference type="Rhea" id="RHEA-COMP:14527"/>
        <dbReference type="Rhea" id="RHEA-COMP:17342"/>
        <dbReference type="ChEBI" id="CHEBI:33019"/>
        <dbReference type="ChEBI" id="CHEBI:61557"/>
        <dbReference type="ChEBI" id="CHEBI:140395"/>
        <dbReference type="EC" id="2.7.7.48"/>
    </reaction>
</comment>
<dbReference type="AlphaFoldDB" id="A0A9N9IQG1"/>
<keyword evidence="1" id="KW-0696">RNA-directed RNA polymerase</keyword>
<gene>
    <name evidence="3" type="ORF">FMOSSE_LOCUS16444</name>
</gene>
<evidence type="ECO:0000313" key="3">
    <source>
        <dbReference type="EMBL" id="CAG8747083.1"/>
    </source>
</evidence>
<evidence type="ECO:0000259" key="2">
    <source>
        <dbReference type="Pfam" id="PF05183"/>
    </source>
</evidence>
<comment type="similarity">
    <text evidence="1">Belongs to the RdRP family.</text>
</comment>
<dbReference type="InterPro" id="IPR057596">
    <property type="entry name" value="RDRP_core"/>
</dbReference>
<dbReference type="GO" id="GO:0003968">
    <property type="term" value="F:RNA-directed RNA polymerase activity"/>
    <property type="evidence" value="ECO:0007669"/>
    <property type="project" value="UniProtKB-KW"/>
</dbReference>
<keyword evidence="1" id="KW-0548">Nucleotidyltransferase</keyword>
<keyword evidence="1" id="KW-0694">RNA-binding</keyword>
<feature type="non-terminal residue" evidence="3">
    <location>
        <position position="1"/>
    </location>
</feature>